<accession>A0ABW9JJN3</accession>
<evidence type="ECO:0000313" key="2">
    <source>
        <dbReference type="Proteomes" id="UP001517367"/>
    </source>
</evidence>
<protein>
    <submittedName>
        <fullName evidence="1">Uncharacterized protein</fullName>
    </submittedName>
</protein>
<comment type="caution">
    <text evidence="1">The sequence shown here is derived from an EMBL/GenBank/DDBJ whole genome shotgun (WGS) entry which is preliminary data.</text>
</comment>
<proteinExistence type="predicted"/>
<evidence type="ECO:0000313" key="1">
    <source>
        <dbReference type="EMBL" id="MFN0292614.1"/>
    </source>
</evidence>
<name>A0ABW9JJN3_9SPHI</name>
<keyword evidence="2" id="KW-1185">Reference proteome</keyword>
<reference evidence="1 2" key="1">
    <citation type="submission" date="2024-12" db="EMBL/GenBank/DDBJ databases">
        <authorList>
            <person name="Hu S."/>
        </authorList>
    </citation>
    <scope>NUCLEOTIDE SEQUENCE [LARGE SCALE GENOMIC DNA]</scope>
    <source>
        <strain evidence="1 2">P-25</strain>
    </source>
</reference>
<gene>
    <name evidence="1" type="ORF">E5L68_014530</name>
</gene>
<sequence>MSLDINVYCRQLSDDLIPKIVKRLNDYEMVVEVHPEFSFSDQTGFLPFKFRLTNPHLDILKDKELKSGFELYIDDFDLQTAKENLKPKLGFIDKLLGKKQPDIPFASEDIEKRLKDCKKVVTFVWHTGDSFDLRFASLTSAILTELTNGVCTYPADDIWYDNKNIVDEAFKEIKEYEKTLKEKDLDFMTFDQW</sequence>
<dbReference type="RefSeq" id="WP_138731191.1">
    <property type="nucleotide sequence ID" value="NZ_SRMP02000028.1"/>
</dbReference>
<organism evidence="1 2">
    <name type="scientific">Pedobacter helvus</name>
    <dbReference type="NCBI Taxonomy" id="2563444"/>
    <lineage>
        <taxon>Bacteria</taxon>
        <taxon>Pseudomonadati</taxon>
        <taxon>Bacteroidota</taxon>
        <taxon>Sphingobacteriia</taxon>
        <taxon>Sphingobacteriales</taxon>
        <taxon>Sphingobacteriaceae</taxon>
        <taxon>Pedobacter</taxon>
    </lineage>
</organism>
<dbReference type="Proteomes" id="UP001517367">
    <property type="component" value="Unassembled WGS sequence"/>
</dbReference>
<dbReference type="EMBL" id="SRMP02000028">
    <property type="protein sequence ID" value="MFN0292614.1"/>
    <property type="molecule type" value="Genomic_DNA"/>
</dbReference>